<feature type="compositionally biased region" description="Low complexity" evidence="7">
    <location>
        <begin position="901"/>
        <end position="920"/>
    </location>
</feature>
<dbReference type="InterPro" id="IPR050164">
    <property type="entry name" value="Peptidase_C19"/>
</dbReference>
<evidence type="ECO:0000256" key="7">
    <source>
        <dbReference type="SAM" id="MobiDB-lite"/>
    </source>
</evidence>
<evidence type="ECO:0000259" key="8">
    <source>
        <dbReference type="PROSITE" id="PS50235"/>
    </source>
</evidence>
<evidence type="ECO:0000313" key="10">
    <source>
        <dbReference type="Proteomes" id="UP000799441"/>
    </source>
</evidence>
<feature type="compositionally biased region" description="Polar residues" evidence="7">
    <location>
        <begin position="312"/>
        <end position="333"/>
    </location>
</feature>
<organism evidence="9 10">
    <name type="scientific">Polychaeton citri CBS 116435</name>
    <dbReference type="NCBI Taxonomy" id="1314669"/>
    <lineage>
        <taxon>Eukaryota</taxon>
        <taxon>Fungi</taxon>
        <taxon>Dikarya</taxon>
        <taxon>Ascomycota</taxon>
        <taxon>Pezizomycotina</taxon>
        <taxon>Dothideomycetes</taxon>
        <taxon>Dothideomycetidae</taxon>
        <taxon>Capnodiales</taxon>
        <taxon>Capnodiaceae</taxon>
        <taxon>Polychaeton</taxon>
    </lineage>
</organism>
<feature type="compositionally biased region" description="Basic residues" evidence="7">
    <location>
        <begin position="19"/>
        <end position="30"/>
    </location>
</feature>
<feature type="compositionally biased region" description="Low complexity" evidence="7">
    <location>
        <begin position="9"/>
        <end position="18"/>
    </location>
</feature>
<comment type="similarity">
    <text evidence="6">Belongs to the peptidase C19 family.</text>
</comment>
<feature type="compositionally biased region" description="Low complexity" evidence="7">
    <location>
        <begin position="173"/>
        <end position="184"/>
    </location>
</feature>
<dbReference type="InterPro" id="IPR001394">
    <property type="entry name" value="Peptidase_C19_UCH"/>
</dbReference>
<dbReference type="Proteomes" id="UP000799441">
    <property type="component" value="Unassembled WGS sequence"/>
</dbReference>
<feature type="compositionally biased region" description="Low complexity" evidence="7">
    <location>
        <begin position="619"/>
        <end position="633"/>
    </location>
</feature>
<dbReference type="Gene3D" id="3.90.70.10">
    <property type="entry name" value="Cysteine proteinases"/>
    <property type="match status" value="1"/>
</dbReference>
<dbReference type="GO" id="GO:0004843">
    <property type="term" value="F:cysteine-type deubiquitinase activity"/>
    <property type="evidence" value="ECO:0007669"/>
    <property type="project" value="UniProtKB-UniRule"/>
</dbReference>
<feature type="compositionally biased region" description="Polar residues" evidence="7">
    <location>
        <begin position="126"/>
        <end position="140"/>
    </location>
</feature>
<evidence type="ECO:0000256" key="2">
    <source>
        <dbReference type="ARBA" id="ARBA00022670"/>
    </source>
</evidence>
<dbReference type="PANTHER" id="PTHR24006">
    <property type="entry name" value="UBIQUITIN CARBOXYL-TERMINAL HYDROLASE"/>
    <property type="match status" value="1"/>
</dbReference>
<evidence type="ECO:0000256" key="5">
    <source>
        <dbReference type="ARBA" id="ARBA00022807"/>
    </source>
</evidence>
<reference evidence="9" key="1">
    <citation type="journal article" date="2020" name="Stud. Mycol.">
        <title>101 Dothideomycetes genomes: a test case for predicting lifestyles and emergence of pathogens.</title>
        <authorList>
            <person name="Haridas S."/>
            <person name="Albert R."/>
            <person name="Binder M."/>
            <person name="Bloem J."/>
            <person name="Labutti K."/>
            <person name="Salamov A."/>
            <person name="Andreopoulos B."/>
            <person name="Baker S."/>
            <person name="Barry K."/>
            <person name="Bills G."/>
            <person name="Bluhm B."/>
            <person name="Cannon C."/>
            <person name="Castanera R."/>
            <person name="Culley D."/>
            <person name="Daum C."/>
            <person name="Ezra D."/>
            <person name="Gonzalez J."/>
            <person name="Henrissat B."/>
            <person name="Kuo A."/>
            <person name="Liang C."/>
            <person name="Lipzen A."/>
            <person name="Lutzoni F."/>
            <person name="Magnuson J."/>
            <person name="Mondo S."/>
            <person name="Nolan M."/>
            <person name="Ohm R."/>
            <person name="Pangilinan J."/>
            <person name="Park H.-J."/>
            <person name="Ramirez L."/>
            <person name="Alfaro M."/>
            <person name="Sun H."/>
            <person name="Tritt A."/>
            <person name="Yoshinaga Y."/>
            <person name="Zwiers L.-H."/>
            <person name="Turgeon B."/>
            <person name="Goodwin S."/>
            <person name="Spatafora J."/>
            <person name="Crous P."/>
            <person name="Grigoriev I."/>
        </authorList>
    </citation>
    <scope>NUCLEOTIDE SEQUENCE</scope>
    <source>
        <strain evidence="9">CBS 116435</strain>
    </source>
</reference>
<feature type="domain" description="USP" evidence="8">
    <location>
        <begin position="483"/>
        <end position="858"/>
    </location>
</feature>
<keyword evidence="2 6" id="KW-0645">Protease</keyword>
<dbReference type="PROSITE" id="PS00973">
    <property type="entry name" value="USP_2"/>
    <property type="match status" value="1"/>
</dbReference>
<feature type="compositionally biased region" description="Polar residues" evidence="7">
    <location>
        <begin position="398"/>
        <end position="417"/>
    </location>
</feature>
<dbReference type="PROSITE" id="PS50235">
    <property type="entry name" value="USP_3"/>
    <property type="match status" value="1"/>
</dbReference>
<dbReference type="GO" id="GO:0005634">
    <property type="term" value="C:nucleus"/>
    <property type="evidence" value="ECO:0007669"/>
    <property type="project" value="TreeGrafter"/>
</dbReference>
<dbReference type="SUPFAM" id="SSF54001">
    <property type="entry name" value="Cysteine proteinases"/>
    <property type="match status" value="1"/>
</dbReference>
<evidence type="ECO:0000256" key="6">
    <source>
        <dbReference type="RuleBase" id="RU366025"/>
    </source>
</evidence>
<dbReference type="GO" id="GO:0005829">
    <property type="term" value="C:cytosol"/>
    <property type="evidence" value="ECO:0007669"/>
    <property type="project" value="TreeGrafter"/>
</dbReference>
<dbReference type="PROSITE" id="PS00972">
    <property type="entry name" value="USP_1"/>
    <property type="match status" value="1"/>
</dbReference>
<dbReference type="EMBL" id="MU003770">
    <property type="protein sequence ID" value="KAF2724766.1"/>
    <property type="molecule type" value="Genomic_DNA"/>
</dbReference>
<dbReference type="Pfam" id="PF00443">
    <property type="entry name" value="UCH"/>
    <property type="match status" value="1"/>
</dbReference>
<name>A0A9P4QH30_9PEZI</name>
<keyword evidence="5 6" id="KW-0788">Thiol protease</keyword>
<evidence type="ECO:0000256" key="1">
    <source>
        <dbReference type="ARBA" id="ARBA00000707"/>
    </source>
</evidence>
<keyword evidence="4 6" id="KW-0378">Hydrolase</keyword>
<evidence type="ECO:0000256" key="3">
    <source>
        <dbReference type="ARBA" id="ARBA00022786"/>
    </source>
</evidence>
<evidence type="ECO:0000256" key="4">
    <source>
        <dbReference type="ARBA" id="ARBA00022801"/>
    </source>
</evidence>
<dbReference type="InterPro" id="IPR038765">
    <property type="entry name" value="Papain-like_cys_pep_sf"/>
</dbReference>
<keyword evidence="3 6" id="KW-0833">Ubl conjugation pathway</keyword>
<feature type="region of interest" description="Disordered" evidence="7">
    <location>
        <begin position="125"/>
        <end position="428"/>
    </location>
</feature>
<feature type="region of interest" description="Disordered" evidence="7">
    <location>
        <begin position="616"/>
        <end position="665"/>
    </location>
</feature>
<comment type="catalytic activity">
    <reaction evidence="1 6">
        <text>Thiol-dependent hydrolysis of ester, thioester, amide, peptide and isopeptide bonds formed by the C-terminal Gly of ubiquitin (a 76-residue protein attached to proteins as an intracellular targeting signal).</text>
        <dbReference type="EC" id="3.4.19.12"/>
    </reaction>
</comment>
<feature type="compositionally biased region" description="Acidic residues" evidence="7">
    <location>
        <begin position="873"/>
        <end position="882"/>
    </location>
</feature>
<comment type="caution">
    <text evidence="9">The sequence shown here is derived from an EMBL/GenBank/DDBJ whole genome shotgun (WGS) entry which is preliminary data.</text>
</comment>
<dbReference type="OrthoDB" id="429671at2759"/>
<dbReference type="AlphaFoldDB" id="A0A9P4QH30"/>
<keyword evidence="10" id="KW-1185">Reference proteome</keyword>
<gene>
    <name evidence="9" type="ORF">K431DRAFT_240421</name>
</gene>
<feature type="compositionally biased region" description="Polar residues" evidence="7">
    <location>
        <begin position="648"/>
        <end position="663"/>
    </location>
</feature>
<sequence length="953" mass="104858">MMNQHMAAGQQGQQSMPMHHPHHHQHHQSRRHQEYHAYAHQAFPHPQAQPFSPSTQQPMHHNPYAQYHPQHPAYYAQPQSPYIPPRYPHPQQQWMQPHHGHYGQAPSHFMPPQPQQMQFQPRSPMVVSSQPMGQPMTPTSRPMPMHAPTLPATVTQPAQSPMSVPPHVQQQTPSAASPSPVPRSLQPHQEPSPAPSPGPLKQAASPPPEVPRPQSAMTTPLSLPPEHRTPFYPQLPWYSISDASSFPPREMSRRKRRQTLRKPNETLALPSRDQQLHLDEPPLEPQSLTAEEPGSDTSTIAARSEVEAAETPATSQAPSEVEFSQQSTPTTPAHNVDTTKPTSTPTHTRRDTRTSIAVPNIPGLRPKVASPGGQEQSNAHAVRPVDQVVGHTNKQDTEAPSSMTEDGSAASVQTSDQAEAPAAKPKSWADLVRKNAPKTAQPILTNGVDVTDGVAIPQTASLAESLRQYNVDSDTNVSFIEPRGLVNTGNMCYMNSILQVLVFCAPFYTFLDQVRQRTSHSINSETPLVDAMIMFMQEFQTLESRPTAQQLRNSLSQQVLEQFGEPLIPEYVYDVTRKLPTFAHMRRGHQQDAEEFLGFLLEALHEECVKVMQGAPTTASQNDAPNPSNPDSPHGTGDGWLEVGPKQKASTTRTSGAGESSPITKIFGGNLRSELRVPGIKDSVTLEPYKPLQLDIGAPHVNNIVDALKGITRTETLTGDFGGRGNQAKKQVFIDTLPPVLILHLKRFEYVNNLTGTQKIWKKVGYPLELELPKEVFPPAKRSNATLQAGGVPKYRLISVVYHHGKSAAGGHYTVDVLRQDSREWLRMDDTVLRRVRAEDVAAAGAEEDPKVLAKALEAHKAQASSKRNLFDGLDDDNDSQADDTPWSEVNGHNMKDKKGSTSAWAGATATGATGTGTSTPKTEAGKRTPRANASNVKDNKVAYILLYERIRE</sequence>
<feature type="compositionally biased region" description="Polar residues" evidence="7">
    <location>
        <begin position="152"/>
        <end position="172"/>
    </location>
</feature>
<dbReference type="InterPro" id="IPR018200">
    <property type="entry name" value="USP_CS"/>
</dbReference>
<dbReference type="GO" id="GO:0016579">
    <property type="term" value="P:protein deubiquitination"/>
    <property type="evidence" value="ECO:0007669"/>
    <property type="project" value="InterPro"/>
</dbReference>
<feature type="region of interest" description="Disordered" evidence="7">
    <location>
        <begin position="868"/>
        <end position="935"/>
    </location>
</feature>
<dbReference type="EC" id="3.4.19.12" evidence="6"/>
<protein>
    <recommendedName>
        <fullName evidence="6">Ubiquitin carboxyl-terminal hydrolase</fullName>
        <ecNumber evidence="6">3.4.19.12</ecNumber>
    </recommendedName>
</protein>
<accession>A0A9P4QH30</accession>
<dbReference type="InterPro" id="IPR028889">
    <property type="entry name" value="USP"/>
</dbReference>
<proteinExistence type="inferred from homology"/>
<dbReference type="PANTHER" id="PTHR24006:SF687">
    <property type="entry name" value="UBIQUITIN CARBOXYL-TERMINAL HYDROLASE 10"/>
    <property type="match status" value="1"/>
</dbReference>
<feature type="compositionally biased region" description="Polar residues" evidence="7">
    <location>
        <begin position="49"/>
        <end position="59"/>
    </location>
</feature>
<dbReference type="GO" id="GO:0006508">
    <property type="term" value="P:proteolysis"/>
    <property type="evidence" value="ECO:0007669"/>
    <property type="project" value="UniProtKB-KW"/>
</dbReference>
<feature type="region of interest" description="Disordered" evidence="7">
    <location>
        <begin position="1"/>
        <end position="102"/>
    </location>
</feature>
<evidence type="ECO:0000313" key="9">
    <source>
        <dbReference type="EMBL" id="KAF2724766.1"/>
    </source>
</evidence>